<dbReference type="Proteomes" id="UP000740926">
    <property type="component" value="Unassembled WGS sequence"/>
</dbReference>
<dbReference type="AlphaFoldDB" id="A0A9P7BXW1"/>
<feature type="domain" description="Peptidase M24" evidence="1">
    <location>
        <begin position="2"/>
        <end position="50"/>
    </location>
</feature>
<evidence type="ECO:0000313" key="3">
    <source>
        <dbReference type="Proteomes" id="UP000740926"/>
    </source>
</evidence>
<name>A0A9P7BXW1_9FUNG</name>
<comment type="caution">
    <text evidence="2">The sequence shown here is derived from an EMBL/GenBank/DDBJ whole genome shotgun (WGS) entry which is preliminary data.</text>
</comment>
<dbReference type="InterPro" id="IPR000994">
    <property type="entry name" value="Pept_M24"/>
</dbReference>
<organism evidence="2 3">
    <name type="scientific">Rhizopus delemar</name>
    <dbReference type="NCBI Taxonomy" id="936053"/>
    <lineage>
        <taxon>Eukaryota</taxon>
        <taxon>Fungi</taxon>
        <taxon>Fungi incertae sedis</taxon>
        <taxon>Mucoromycota</taxon>
        <taxon>Mucoromycotina</taxon>
        <taxon>Mucoromycetes</taxon>
        <taxon>Mucorales</taxon>
        <taxon>Mucorineae</taxon>
        <taxon>Rhizopodaceae</taxon>
        <taxon>Rhizopus</taxon>
    </lineage>
</organism>
<dbReference type="PANTHER" id="PTHR43330:SF27">
    <property type="entry name" value="METHIONINE AMINOPEPTIDASE"/>
    <property type="match status" value="1"/>
</dbReference>
<dbReference type="Gene3D" id="3.90.230.10">
    <property type="entry name" value="Creatinase/methionine aminopeptidase superfamily"/>
    <property type="match status" value="1"/>
</dbReference>
<evidence type="ECO:0000259" key="1">
    <source>
        <dbReference type="Pfam" id="PF00557"/>
    </source>
</evidence>
<dbReference type="Pfam" id="PF00557">
    <property type="entry name" value="Peptidase_M24"/>
    <property type="match status" value="1"/>
</dbReference>
<dbReference type="EMBL" id="JAANIU010023848">
    <property type="protein sequence ID" value="KAG1522106.1"/>
    <property type="molecule type" value="Genomic_DNA"/>
</dbReference>
<protein>
    <recommendedName>
        <fullName evidence="1">Peptidase M24 domain-containing protein</fullName>
    </recommendedName>
</protein>
<proteinExistence type="predicted"/>
<sequence>MVLQPGMMFTIEPMINAGKPASKQLPDGWTVVTKDRSLSAQWEHMIAVTETGVDVLALSPGESQVS</sequence>
<dbReference type="SUPFAM" id="SSF55920">
    <property type="entry name" value="Creatinase/aminopeptidase"/>
    <property type="match status" value="1"/>
</dbReference>
<dbReference type="InterPro" id="IPR036005">
    <property type="entry name" value="Creatinase/aminopeptidase-like"/>
</dbReference>
<evidence type="ECO:0000313" key="2">
    <source>
        <dbReference type="EMBL" id="KAG1522106.1"/>
    </source>
</evidence>
<dbReference type="GO" id="GO:0070006">
    <property type="term" value="F:metalloaminopeptidase activity"/>
    <property type="evidence" value="ECO:0007669"/>
    <property type="project" value="TreeGrafter"/>
</dbReference>
<reference evidence="2 3" key="1">
    <citation type="journal article" date="2020" name="Microb. Genom.">
        <title>Genetic diversity of clinical and environmental Mucorales isolates obtained from an investigation of mucormycosis cases among solid organ transplant recipients.</title>
        <authorList>
            <person name="Nguyen M.H."/>
            <person name="Kaul D."/>
            <person name="Muto C."/>
            <person name="Cheng S.J."/>
            <person name="Richter R.A."/>
            <person name="Bruno V.M."/>
            <person name="Liu G."/>
            <person name="Beyhan S."/>
            <person name="Sundermann A.J."/>
            <person name="Mounaud S."/>
            <person name="Pasculle A.W."/>
            <person name="Nierman W.C."/>
            <person name="Driscoll E."/>
            <person name="Cumbie R."/>
            <person name="Clancy C.J."/>
            <person name="Dupont C.L."/>
        </authorList>
    </citation>
    <scope>NUCLEOTIDE SEQUENCE [LARGE SCALE GENOMIC DNA]</scope>
    <source>
        <strain evidence="2 3">GL24</strain>
    </source>
</reference>
<keyword evidence="3" id="KW-1185">Reference proteome</keyword>
<dbReference type="GO" id="GO:0005829">
    <property type="term" value="C:cytosol"/>
    <property type="evidence" value="ECO:0007669"/>
    <property type="project" value="TreeGrafter"/>
</dbReference>
<gene>
    <name evidence="2" type="ORF">G6F50_018702</name>
</gene>
<dbReference type="PANTHER" id="PTHR43330">
    <property type="entry name" value="METHIONINE AMINOPEPTIDASE"/>
    <property type="match status" value="1"/>
</dbReference>
<accession>A0A9P7BXW1</accession>